<dbReference type="CDD" id="cd14785">
    <property type="entry name" value="V-ATPase_C"/>
    <property type="match status" value="1"/>
</dbReference>
<evidence type="ECO:0000313" key="7">
    <source>
        <dbReference type="Proteomes" id="UP000789901"/>
    </source>
</evidence>
<feature type="non-terminal residue" evidence="6">
    <location>
        <position position="1"/>
    </location>
</feature>
<comment type="function">
    <text evidence="5">Subunit of the V1 complex of vacuolar(H+)-ATPase (V-ATPase), a multisubunit enzyme composed of a peripheral complex (V1) that hydrolyzes ATP and a membrane integral complex (V0) that translocates protons. V-ATPase is responsible for acidifying and maintaining the pH of intracellular compartments and in some cell types, is targeted to the plasma membrane, where it is responsible for acidifying the extracellular environment. Subunit C is necessary for the assembly of the catalytic sector of the enzyme and is likely to have a specific function in its catalytic activity.</text>
</comment>
<comment type="caution">
    <text evidence="6">The sequence shown here is derived from an EMBL/GenBank/DDBJ whole genome shotgun (WGS) entry which is preliminary data.</text>
</comment>
<keyword evidence="7" id="KW-1185">Reference proteome</keyword>
<comment type="subunit">
    <text evidence="5">V-ATPase is a heteromultimeric enzyme composed of a peripheral catalytic V1 complex (components A to H) attached to an integral membrane V0 proton pore complex.</text>
</comment>
<evidence type="ECO:0000256" key="1">
    <source>
        <dbReference type="ARBA" id="ARBA00006138"/>
    </source>
</evidence>
<protein>
    <recommendedName>
        <fullName evidence="5">V-type proton ATPase subunit C</fullName>
    </recommendedName>
</protein>
<evidence type="ECO:0000256" key="3">
    <source>
        <dbReference type="ARBA" id="ARBA00022781"/>
    </source>
</evidence>
<evidence type="ECO:0000313" key="6">
    <source>
        <dbReference type="EMBL" id="CAG8835043.1"/>
    </source>
</evidence>
<comment type="similarity">
    <text evidence="1 5">Belongs to the V-ATPase C subunit family.</text>
</comment>
<keyword evidence="3 5" id="KW-0375">Hydrogen ion transport</keyword>
<evidence type="ECO:0000256" key="5">
    <source>
        <dbReference type="RuleBase" id="RU364010"/>
    </source>
</evidence>
<gene>
    <name evidence="6" type="ORF">GMARGA_LOCUS32367</name>
</gene>
<name>A0ABN7WLT2_GIGMA</name>
<accession>A0ABN7WLT2</accession>
<dbReference type="PANTHER" id="PTHR10137">
    <property type="entry name" value="V-TYPE PROTON ATPASE SUBUNIT C"/>
    <property type="match status" value="1"/>
</dbReference>
<proteinExistence type="inferred from homology"/>
<dbReference type="SUPFAM" id="SSF118203">
    <property type="entry name" value="Vacuolar ATP synthase subunit C"/>
    <property type="match status" value="1"/>
</dbReference>
<dbReference type="Pfam" id="PF03223">
    <property type="entry name" value="V-ATPase_C"/>
    <property type="match status" value="1"/>
</dbReference>
<dbReference type="InterPro" id="IPR004907">
    <property type="entry name" value="ATPase_V1-cplx_csu"/>
</dbReference>
<keyword evidence="2 5" id="KW-0813">Transport</keyword>
<sequence>PAEGNKSIVFQNLKAKLSGPQADLAEVYQFLIPEFKIGTLDALIVISDELVKYDQFVETVAWKIVDILRILLNGDIDKICANLLVNDKSVDQYLKTFQWDIMKFRAEKSLQEIAEILNEEVSSIDTLMKAKLAHYNQVKGSLQALEKKQTGNLSVRNVADFVKKEHFVLDSEYLETLLVAVPRNLYKSWNSKYETLTQYVVPRSSQFVYRDFKYNEDEMANQRKEFEEMGATEKELSSALLRLANTNFGEVFAAWIHFKAMKVYVESVLRYGLPPDFMSATIKPKYKMDKKIREILNNQYGKLGGALSRETQKDEAIEEYQNLIDKDYYPYVWFQIQFNVKKIAS</sequence>
<dbReference type="InterPro" id="IPR036132">
    <property type="entry name" value="Vac_ATP_synth_c_sf"/>
</dbReference>
<feature type="non-terminal residue" evidence="6">
    <location>
        <position position="345"/>
    </location>
</feature>
<reference evidence="6 7" key="1">
    <citation type="submission" date="2021-06" db="EMBL/GenBank/DDBJ databases">
        <authorList>
            <person name="Kallberg Y."/>
            <person name="Tangrot J."/>
            <person name="Rosling A."/>
        </authorList>
    </citation>
    <scope>NUCLEOTIDE SEQUENCE [LARGE SCALE GENOMIC DNA]</scope>
    <source>
        <strain evidence="6 7">120-4 pot B 10/14</strain>
    </source>
</reference>
<organism evidence="6 7">
    <name type="scientific">Gigaspora margarita</name>
    <dbReference type="NCBI Taxonomy" id="4874"/>
    <lineage>
        <taxon>Eukaryota</taxon>
        <taxon>Fungi</taxon>
        <taxon>Fungi incertae sedis</taxon>
        <taxon>Mucoromycota</taxon>
        <taxon>Glomeromycotina</taxon>
        <taxon>Glomeromycetes</taxon>
        <taxon>Diversisporales</taxon>
        <taxon>Gigasporaceae</taxon>
        <taxon>Gigaspora</taxon>
    </lineage>
</organism>
<dbReference type="EMBL" id="CAJVQB010050696">
    <property type="protein sequence ID" value="CAG8835043.1"/>
    <property type="molecule type" value="Genomic_DNA"/>
</dbReference>
<dbReference type="Gene3D" id="3.30.70.1180">
    <property type="entry name" value="Vacuolar atp synthase subunit c, domain 1"/>
    <property type="match status" value="1"/>
</dbReference>
<dbReference type="Proteomes" id="UP000789901">
    <property type="component" value="Unassembled WGS sequence"/>
</dbReference>
<evidence type="ECO:0000256" key="2">
    <source>
        <dbReference type="ARBA" id="ARBA00022448"/>
    </source>
</evidence>
<dbReference type="Gene3D" id="1.20.1460.10">
    <property type="entry name" value="subunit c (vma5p) of the yeast v-atpase, domain 2"/>
    <property type="match status" value="1"/>
</dbReference>
<evidence type="ECO:0000256" key="4">
    <source>
        <dbReference type="ARBA" id="ARBA00023065"/>
    </source>
</evidence>
<keyword evidence="4 5" id="KW-0406">Ion transport</keyword>
<dbReference type="PANTHER" id="PTHR10137:SF0">
    <property type="entry name" value="V-TYPE PROTON ATPASE SUBUNIT C"/>
    <property type="match status" value="1"/>
</dbReference>